<organism evidence="2 3">
    <name type="scientific">Sorghum bicolor</name>
    <name type="common">Sorghum</name>
    <name type="synonym">Sorghum vulgare</name>
    <dbReference type="NCBI Taxonomy" id="4558"/>
    <lineage>
        <taxon>Eukaryota</taxon>
        <taxon>Viridiplantae</taxon>
        <taxon>Streptophyta</taxon>
        <taxon>Embryophyta</taxon>
        <taxon>Tracheophyta</taxon>
        <taxon>Spermatophyta</taxon>
        <taxon>Magnoliopsida</taxon>
        <taxon>Liliopsida</taxon>
        <taxon>Poales</taxon>
        <taxon>Poaceae</taxon>
        <taxon>PACMAD clade</taxon>
        <taxon>Panicoideae</taxon>
        <taxon>Andropogonodae</taxon>
        <taxon>Andropogoneae</taxon>
        <taxon>Sorghinae</taxon>
        <taxon>Sorghum</taxon>
    </lineage>
</organism>
<gene>
    <name evidence="2" type="ORF">BDA96_05G226500</name>
</gene>
<proteinExistence type="predicted"/>
<name>A0A921QYX3_SORBI</name>
<reference evidence="2" key="2">
    <citation type="submission" date="2020-10" db="EMBL/GenBank/DDBJ databases">
        <authorList>
            <person name="Cooper E.A."/>
            <person name="Brenton Z.W."/>
            <person name="Flinn B.S."/>
            <person name="Jenkins J."/>
            <person name="Shu S."/>
            <person name="Flowers D."/>
            <person name="Luo F."/>
            <person name="Wang Y."/>
            <person name="Xia P."/>
            <person name="Barry K."/>
            <person name="Daum C."/>
            <person name="Lipzen A."/>
            <person name="Yoshinaga Y."/>
            <person name="Schmutz J."/>
            <person name="Saski C."/>
            <person name="Vermerris W."/>
            <person name="Kresovich S."/>
        </authorList>
    </citation>
    <scope>NUCLEOTIDE SEQUENCE</scope>
</reference>
<accession>A0A921QYX3</accession>
<evidence type="ECO:0000313" key="3">
    <source>
        <dbReference type="Proteomes" id="UP000807115"/>
    </source>
</evidence>
<evidence type="ECO:0000313" key="2">
    <source>
        <dbReference type="EMBL" id="KAG0530894.1"/>
    </source>
</evidence>
<feature type="region of interest" description="Disordered" evidence="1">
    <location>
        <begin position="1"/>
        <end position="43"/>
    </location>
</feature>
<dbReference type="Proteomes" id="UP000807115">
    <property type="component" value="Chromosome 5"/>
</dbReference>
<dbReference type="EMBL" id="CM027684">
    <property type="protein sequence ID" value="KAG0530894.1"/>
    <property type="molecule type" value="Genomic_DNA"/>
</dbReference>
<evidence type="ECO:0000256" key="1">
    <source>
        <dbReference type="SAM" id="MobiDB-lite"/>
    </source>
</evidence>
<reference evidence="2" key="1">
    <citation type="journal article" date="2019" name="BMC Genomics">
        <title>A new reference genome for Sorghum bicolor reveals high levels of sequence similarity between sweet and grain genotypes: implications for the genetics of sugar metabolism.</title>
        <authorList>
            <person name="Cooper E.A."/>
            <person name="Brenton Z.W."/>
            <person name="Flinn B.S."/>
            <person name="Jenkins J."/>
            <person name="Shu S."/>
            <person name="Flowers D."/>
            <person name="Luo F."/>
            <person name="Wang Y."/>
            <person name="Xia P."/>
            <person name="Barry K."/>
            <person name="Daum C."/>
            <person name="Lipzen A."/>
            <person name="Yoshinaga Y."/>
            <person name="Schmutz J."/>
            <person name="Saski C."/>
            <person name="Vermerris W."/>
            <person name="Kresovich S."/>
        </authorList>
    </citation>
    <scope>NUCLEOTIDE SEQUENCE</scope>
</reference>
<comment type="caution">
    <text evidence="2">The sequence shown here is derived from an EMBL/GenBank/DDBJ whole genome shotgun (WGS) entry which is preliminary data.</text>
</comment>
<sequence length="94" mass="10226">MTCPADPDPDPTSIWRRRGHVPPRERASERAPPATHAPGAGLPWGSNSSNSCCARGWQALSLVHVHASCSATCFTHVRPCLGYNAFYRLAVFTH</sequence>
<dbReference type="AlphaFoldDB" id="A0A921QYX3"/>
<protein>
    <submittedName>
        <fullName evidence="2">Uncharacterized protein</fullName>
    </submittedName>
</protein>